<evidence type="ECO:0008006" key="4">
    <source>
        <dbReference type="Google" id="ProtNLM"/>
    </source>
</evidence>
<accession>A0A2P7AJZ2</accession>
<evidence type="ECO:0000313" key="3">
    <source>
        <dbReference type="Proteomes" id="UP000241444"/>
    </source>
</evidence>
<dbReference type="RefSeq" id="WP_106714473.1">
    <property type="nucleotide sequence ID" value="NZ_PGGO01000087.1"/>
</dbReference>
<feature type="region of interest" description="Disordered" evidence="1">
    <location>
        <begin position="1"/>
        <end position="21"/>
    </location>
</feature>
<dbReference type="InterPro" id="IPR021848">
    <property type="entry name" value="HODM_asu-like"/>
</dbReference>
<dbReference type="AlphaFoldDB" id="A0A2P7AJZ2"/>
<reference evidence="3" key="1">
    <citation type="submission" date="2017-11" db="EMBL/GenBank/DDBJ databases">
        <authorList>
            <person name="Kuznetsova I."/>
            <person name="Sazanova A."/>
            <person name="Chirak E."/>
            <person name="Safronova V."/>
            <person name="Willems A."/>
        </authorList>
    </citation>
    <scope>NUCLEOTIDE SEQUENCE [LARGE SCALE GENOMIC DNA]</scope>
    <source>
        <strain evidence="3">STM 196</strain>
    </source>
</reference>
<name>A0A2P7AJZ2_9HYPH</name>
<gene>
    <name evidence="2" type="ORF">CU102_29090</name>
</gene>
<dbReference type="OrthoDB" id="5242510at2"/>
<keyword evidence="3" id="KW-1185">Reference proteome</keyword>
<protein>
    <recommendedName>
        <fullName evidence="4">DUF3445 domain-containing protein</fullName>
    </recommendedName>
</protein>
<dbReference type="EMBL" id="PGGO01000087">
    <property type="protein sequence ID" value="PSH54529.1"/>
    <property type="molecule type" value="Genomic_DNA"/>
</dbReference>
<evidence type="ECO:0000313" key="2">
    <source>
        <dbReference type="EMBL" id="PSH54529.1"/>
    </source>
</evidence>
<evidence type="ECO:0000256" key="1">
    <source>
        <dbReference type="SAM" id="MobiDB-lite"/>
    </source>
</evidence>
<dbReference type="Pfam" id="PF11927">
    <property type="entry name" value="HODM_asu-like"/>
    <property type="match status" value="1"/>
</dbReference>
<sequence>MDTTANSAPVAPTHTPYDGSAQPFTIGLQQLDLKDWIEVDDDLLGYLAEKERLFAEYGDRIFVEEPGTREAQQEVLDLLAEHLVEHYPSTYTRINDAIAITGRENPVHLGDTDVPFLHSAASLVQEDLVLMRKDERRGWHLAAASLSFPSSWTLLEKFSRSMDEIHAPVPDFGAGTRNAGLITRMFDNLRLDRPVWRMNWSLQPDGNLYHPLASHQKGALYGDGDIAEQSFVRVERQTLRKLPTSGDILFTIRIHLNPINALKKHPECRAVAEAFASQLEALNPAQLHYKGIMTIRERLIDALKRL</sequence>
<organism evidence="2 3">
    <name type="scientific">Phyllobacterium brassicacearum</name>
    <dbReference type="NCBI Taxonomy" id="314235"/>
    <lineage>
        <taxon>Bacteria</taxon>
        <taxon>Pseudomonadati</taxon>
        <taxon>Pseudomonadota</taxon>
        <taxon>Alphaproteobacteria</taxon>
        <taxon>Hyphomicrobiales</taxon>
        <taxon>Phyllobacteriaceae</taxon>
        <taxon>Phyllobacterium</taxon>
    </lineage>
</organism>
<comment type="caution">
    <text evidence="2">The sequence shown here is derived from an EMBL/GenBank/DDBJ whole genome shotgun (WGS) entry which is preliminary data.</text>
</comment>
<proteinExistence type="predicted"/>
<dbReference type="Proteomes" id="UP000241444">
    <property type="component" value="Unassembled WGS sequence"/>
</dbReference>